<evidence type="ECO:0000313" key="2">
    <source>
        <dbReference type="Proteomes" id="UP000000391"/>
    </source>
</evidence>
<name>D7EC43_METEZ</name>
<reference evidence="1 2" key="1">
    <citation type="submission" date="2010-06" db="EMBL/GenBank/DDBJ databases">
        <title>Complete sequence plasmid of Methanohalobium evestigatum Z-7303.</title>
        <authorList>
            <consortium name="US DOE Joint Genome Institute"/>
            <person name="Lucas S."/>
            <person name="Copeland A."/>
            <person name="Lapidus A."/>
            <person name="Cheng J.-F."/>
            <person name="Bruce D."/>
            <person name="Goodwin L."/>
            <person name="Pitluck S."/>
            <person name="Saunders E."/>
            <person name="Detter J.C."/>
            <person name="Han C."/>
            <person name="Tapia R."/>
            <person name="Land M."/>
            <person name="Hauser L."/>
            <person name="Kyrpides N."/>
            <person name="Mikhailova N."/>
            <person name="Sieprawska-Lupa M."/>
            <person name="Whitman W.B."/>
            <person name="Anderson I."/>
            <person name="Woyke T."/>
        </authorList>
    </citation>
    <scope>NUCLEOTIDE SEQUENCE [LARGE SCALE GENOMIC DNA]</scope>
    <source>
        <strain evidence="2">ATCC BAA-1072 / DSM 3721 / NBRC 107634 / OCM 161 / Z-7303</strain>
        <plasmid evidence="2">Plasmid pMETEV01</plasmid>
    </source>
</reference>
<protein>
    <submittedName>
        <fullName evidence="1">Uncharacterized protein</fullName>
    </submittedName>
</protein>
<sequence>MFLNISVKYKTTTKPYTKVERIPTKKEFQLDFDYSDYMKLKIITTLIIALVLLGVGCSSTPNENTKNDESNQVSTEKAPQLSIGASFDTIKGNKVIKLKHQWGESITFTKEETTVKINGEKINYYLGEDTNLKKGDIYYIYYNSKSNDFMMINQKKVKNVVYSDYLASMPREVDIKIIDKNTQQFIASMKLQ</sequence>
<keyword evidence="1" id="KW-0614">Plasmid</keyword>
<dbReference type="KEGG" id="mev:Metev_2355"/>
<evidence type="ECO:0000313" key="1">
    <source>
        <dbReference type="EMBL" id="ADI75165.1"/>
    </source>
</evidence>
<gene>
    <name evidence="1" type="ordered locus">Metev_2355</name>
</gene>
<keyword evidence="2" id="KW-1185">Reference proteome</keyword>
<organism evidence="1 2">
    <name type="scientific">Methanohalobium evestigatum (strain ATCC BAA-1072 / DSM 3721 / NBRC 107634 / OCM 161 / Z-7303)</name>
    <dbReference type="NCBI Taxonomy" id="644295"/>
    <lineage>
        <taxon>Archaea</taxon>
        <taxon>Methanobacteriati</taxon>
        <taxon>Methanobacteriota</taxon>
        <taxon>Stenosarchaea group</taxon>
        <taxon>Methanomicrobia</taxon>
        <taxon>Methanosarcinales</taxon>
        <taxon>Methanosarcinaceae</taxon>
        <taxon>Methanohalobium</taxon>
    </lineage>
</organism>
<geneLocation type="plasmid" evidence="1 2">
    <name>pMETEV01</name>
</geneLocation>
<accession>D7EC43</accession>
<dbReference type="RefSeq" id="WP_013195729.1">
    <property type="nucleotide sequence ID" value="NC_014254.1"/>
</dbReference>
<proteinExistence type="predicted"/>
<dbReference type="Proteomes" id="UP000000391">
    <property type="component" value="Plasmid pMETEV01"/>
</dbReference>
<dbReference type="EMBL" id="CP002070">
    <property type="protein sequence ID" value="ADI75165.1"/>
    <property type="molecule type" value="Genomic_DNA"/>
</dbReference>
<dbReference type="GeneID" id="9348010"/>
<dbReference type="HOGENOM" id="CLU_1615303_0_0_2"/>
<dbReference type="AlphaFoldDB" id="D7EC43"/>